<dbReference type="PANTHER" id="PTHR13906">
    <property type="entry name" value="PORCUPINE"/>
    <property type="match status" value="1"/>
</dbReference>
<evidence type="ECO:0000256" key="1">
    <source>
        <dbReference type="SAM" id="MobiDB-lite"/>
    </source>
</evidence>
<organism evidence="3 4">
    <name type="scientific">Colobus angolensis palliatus</name>
    <name type="common">Peters' Angolan colobus</name>
    <dbReference type="NCBI Taxonomy" id="336983"/>
    <lineage>
        <taxon>Eukaryota</taxon>
        <taxon>Metazoa</taxon>
        <taxon>Chordata</taxon>
        <taxon>Craniata</taxon>
        <taxon>Vertebrata</taxon>
        <taxon>Euteleostomi</taxon>
        <taxon>Mammalia</taxon>
        <taxon>Eutheria</taxon>
        <taxon>Euarchontoglires</taxon>
        <taxon>Primates</taxon>
        <taxon>Haplorrhini</taxon>
        <taxon>Catarrhini</taxon>
        <taxon>Cercopithecidae</taxon>
        <taxon>Colobinae</taxon>
        <taxon>Colobus</taxon>
    </lineage>
</organism>
<evidence type="ECO:0000256" key="2">
    <source>
        <dbReference type="SAM" id="Phobius"/>
    </source>
</evidence>
<keyword evidence="4" id="KW-1185">Reference proteome</keyword>
<dbReference type="GO" id="GO:0016020">
    <property type="term" value="C:membrane"/>
    <property type="evidence" value="ECO:0007669"/>
    <property type="project" value="TreeGrafter"/>
</dbReference>
<protein>
    <submittedName>
        <fullName evidence="3">Uncharacterized protein</fullName>
    </submittedName>
</protein>
<dbReference type="Proteomes" id="UP000233080">
    <property type="component" value="Unassembled WGS sequence"/>
</dbReference>
<feature type="transmembrane region" description="Helical" evidence="2">
    <location>
        <begin position="20"/>
        <end position="42"/>
    </location>
</feature>
<dbReference type="Ensembl" id="ENSCANT00000060784.1">
    <property type="protein sequence ID" value="ENSCANP00000037532.1"/>
    <property type="gene ID" value="ENSCANG00000042429.1"/>
</dbReference>
<feature type="transmembrane region" description="Helical" evidence="2">
    <location>
        <begin position="54"/>
        <end position="72"/>
    </location>
</feature>
<dbReference type="GO" id="GO:0030258">
    <property type="term" value="P:lipid modification"/>
    <property type="evidence" value="ECO:0007669"/>
    <property type="project" value="TreeGrafter"/>
</dbReference>
<feature type="region of interest" description="Disordered" evidence="1">
    <location>
        <begin position="77"/>
        <end position="109"/>
    </location>
</feature>
<feature type="compositionally biased region" description="Polar residues" evidence="1">
    <location>
        <begin position="99"/>
        <end position="109"/>
    </location>
</feature>
<proteinExistence type="predicted"/>
<evidence type="ECO:0000313" key="4">
    <source>
        <dbReference type="Proteomes" id="UP000233080"/>
    </source>
</evidence>
<sequence length="127" mass="14874">MGMRNNFRHYFIEPSQLKFFYDVITWTVTQVAISYTVVPFVLLSIKPSFMFYSSWYYCLHILGILVLLLLPVKKTQRRKNTHENIQLSQSKKFDEGENSLGQNSFSTTNNVCNQNQEIASRHSSLKQ</sequence>
<evidence type="ECO:0000313" key="3">
    <source>
        <dbReference type="Ensembl" id="ENSCANP00000037532.1"/>
    </source>
</evidence>
<dbReference type="AlphaFoldDB" id="A0A2K5K8W7"/>
<dbReference type="InterPro" id="IPR049941">
    <property type="entry name" value="LPLAT_7/PORCN-like"/>
</dbReference>
<accession>A0A2K5K8W7</accession>
<reference evidence="3" key="2">
    <citation type="submission" date="2025-09" db="UniProtKB">
        <authorList>
            <consortium name="Ensembl"/>
        </authorList>
    </citation>
    <scope>IDENTIFICATION</scope>
</reference>
<reference evidence="3" key="1">
    <citation type="submission" date="2025-08" db="UniProtKB">
        <authorList>
            <consortium name="Ensembl"/>
        </authorList>
    </citation>
    <scope>IDENTIFICATION</scope>
</reference>
<name>A0A2K5K8W7_COLAP</name>
<keyword evidence="2" id="KW-1133">Transmembrane helix</keyword>
<keyword evidence="2" id="KW-0812">Transmembrane</keyword>
<keyword evidence="2" id="KW-0472">Membrane</keyword>
<dbReference type="PANTHER" id="PTHR13906:SF7">
    <property type="entry name" value="LYSOPHOSPHOLIPID ACYLTRANSFERASE 2"/>
    <property type="match status" value="1"/>
</dbReference>
<dbReference type="GO" id="GO:0016746">
    <property type="term" value="F:acyltransferase activity"/>
    <property type="evidence" value="ECO:0007669"/>
    <property type="project" value="TreeGrafter"/>
</dbReference>